<reference evidence="1 2" key="1">
    <citation type="journal article" date="2023" name="Sci. Data">
        <title>Genome assembly of the Korean intertidal mud-creeper Batillaria attramentaria.</title>
        <authorList>
            <person name="Patra A.K."/>
            <person name="Ho P.T."/>
            <person name="Jun S."/>
            <person name="Lee S.J."/>
            <person name="Kim Y."/>
            <person name="Won Y.J."/>
        </authorList>
    </citation>
    <scope>NUCLEOTIDE SEQUENCE [LARGE SCALE GENOMIC DNA]</scope>
    <source>
        <strain evidence="1">Wonlab-2016</strain>
    </source>
</reference>
<dbReference type="Proteomes" id="UP001519460">
    <property type="component" value="Unassembled WGS sequence"/>
</dbReference>
<protein>
    <recommendedName>
        <fullName evidence="3">Secreted protein</fullName>
    </recommendedName>
</protein>
<organism evidence="1 2">
    <name type="scientific">Batillaria attramentaria</name>
    <dbReference type="NCBI Taxonomy" id="370345"/>
    <lineage>
        <taxon>Eukaryota</taxon>
        <taxon>Metazoa</taxon>
        <taxon>Spiralia</taxon>
        <taxon>Lophotrochozoa</taxon>
        <taxon>Mollusca</taxon>
        <taxon>Gastropoda</taxon>
        <taxon>Caenogastropoda</taxon>
        <taxon>Sorbeoconcha</taxon>
        <taxon>Cerithioidea</taxon>
        <taxon>Batillariidae</taxon>
        <taxon>Batillaria</taxon>
    </lineage>
</organism>
<proteinExistence type="predicted"/>
<sequence length="128" mass="14860">MNKVFTAVFPALTLFQISHTIRFMFNRVGRRENYWWNSEIREREISRDAHLPLGPSQAKSFLTCPSTLQQTSQRRSSNSVTEMRVKAAKRRPFPPTLETALPWDDRCRSLARYAVLPFPCPFSSRVLG</sequence>
<evidence type="ECO:0000313" key="1">
    <source>
        <dbReference type="EMBL" id="KAK7506592.1"/>
    </source>
</evidence>
<accession>A0ABD0M5P3</accession>
<comment type="caution">
    <text evidence="1">The sequence shown here is derived from an EMBL/GenBank/DDBJ whole genome shotgun (WGS) entry which is preliminary data.</text>
</comment>
<evidence type="ECO:0008006" key="3">
    <source>
        <dbReference type="Google" id="ProtNLM"/>
    </source>
</evidence>
<keyword evidence="2" id="KW-1185">Reference proteome</keyword>
<dbReference type="AlphaFoldDB" id="A0ABD0M5P3"/>
<dbReference type="EMBL" id="JACVVK020000006">
    <property type="protein sequence ID" value="KAK7506592.1"/>
    <property type="molecule type" value="Genomic_DNA"/>
</dbReference>
<evidence type="ECO:0000313" key="2">
    <source>
        <dbReference type="Proteomes" id="UP001519460"/>
    </source>
</evidence>
<name>A0ABD0M5P3_9CAEN</name>
<gene>
    <name evidence="1" type="ORF">BaRGS_00002067</name>
</gene>